<dbReference type="Proteomes" id="UP000238642">
    <property type="component" value="Unassembled WGS sequence"/>
</dbReference>
<name>A0A2S9JR78_9SPHI</name>
<feature type="domain" description="DUF4130" evidence="1">
    <location>
        <begin position="90"/>
        <end position="251"/>
    </location>
</feature>
<gene>
    <name evidence="2" type="ORF">C5749_00405</name>
</gene>
<evidence type="ECO:0000313" key="2">
    <source>
        <dbReference type="EMBL" id="PRD55797.1"/>
    </source>
</evidence>
<dbReference type="EMBL" id="PVBS01000001">
    <property type="protein sequence ID" value="PRD55797.1"/>
    <property type="molecule type" value="Genomic_DNA"/>
</dbReference>
<dbReference type="InterPro" id="IPR025404">
    <property type="entry name" value="DUF4130"/>
</dbReference>
<comment type="caution">
    <text evidence="2">The sequence shown here is derived from an EMBL/GenBank/DDBJ whole genome shotgun (WGS) entry which is preliminary data.</text>
</comment>
<dbReference type="OrthoDB" id="5290748at2"/>
<protein>
    <submittedName>
        <fullName evidence="2">DNA metabolism protein</fullName>
    </submittedName>
</protein>
<evidence type="ECO:0000313" key="3">
    <source>
        <dbReference type="Proteomes" id="UP000238642"/>
    </source>
</evidence>
<evidence type="ECO:0000259" key="1">
    <source>
        <dbReference type="Pfam" id="PF13566"/>
    </source>
</evidence>
<reference evidence="2 3" key="1">
    <citation type="submission" date="2018-02" db="EMBL/GenBank/DDBJ databases">
        <title>The draft genome of Sphingobacterium gobiense H7.</title>
        <authorList>
            <person name="Li L."/>
            <person name="Liu L."/>
            <person name="Zhang X."/>
            <person name="Wang T."/>
            <person name="Liang L."/>
        </authorList>
    </citation>
    <scope>NUCLEOTIDE SEQUENCE [LARGE SCALE GENOMIC DNA]</scope>
    <source>
        <strain evidence="2 3">ACCC 05757</strain>
    </source>
</reference>
<dbReference type="RefSeq" id="WP_105721995.1">
    <property type="nucleotide sequence ID" value="NZ_PVBS01000001.1"/>
</dbReference>
<dbReference type="NCBIfam" id="TIGR03915">
    <property type="entry name" value="SAM_7_link_chp"/>
    <property type="match status" value="1"/>
</dbReference>
<proteinExistence type="predicted"/>
<accession>A0A2S9JR78</accession>
<dbReference type="InterPro" id="IPR023875">
    <property type="entry name" value="DNA_repair_put"/>
</dbReference>
<dbReference type="Pfam" id="PF13566">
    <property type="entry name" value="DUF4130"/>
    <property type="match status" value="1"/>
</dbReference>
<dbReference type="AlphaFoldDB" id="A0A2S9JR78"/>
<sequence length="253" mass="30364">MYYLFDGTYLGFLSCVFESFERKESNIIPLMQEDYQIALFSETRTIVTDNRKALRVQKGLQARVGKVEAMDFYRAFLSEDRKAWLASFFIVCQIFSGRADIRQDYGDEHVLYFSQILKKVSRERHRMKAFIRFSKSSDGLFFALVEPDFNVLPLISDFFRKRYADMPWLIYDMKRKYGLLFDTRQVGEVQLSPEEVQDATMPSIAIEMDERDELFQRLWKQYYTSTNIEARKNMKLHLQHVPRRYWKYLVEKK</sequence>
<organism evidence="2 3">
    <name type="scientific">Sphingobacterium gobiense</name>
    <dbReference type="NCBI Taxonomy" id="1382456"/>
    <lineage>
        <taxon>Bacteria</taxon>
        <taxon>Pseudomonadati</taxon>
        <taxon>Bacteroidota</taxon>
        <taxon>Sphingobacteriia</taxon>
        <taxon>Sphingobacteriales</taxon>
        <taxon>Sphingobacteriaceae</taxon>
        <taxon>Sphingobacterium</taxon>
    </lineage>
</organism>
<keyword evidence="3" id="KW-1185">Reference proteome</keyword>